<name>A0A8R1EBI5_CAEJA</name>
<feature type="transmembrane region" description="Helical" evidence="1">
    <location>
        <begin position="6"/>
        <end position="30"/>
    </location>
</feature>
<reference evidence="3" key="1">
    <citation type="submission" date="2010-08" db="EMBL/GenBank/DDBJ databases">
        <authorList>
            <consortium name="Caenorhabditis japonica Sequencing Consortium"/>
            <person name="Wilson R.K."/>
        </authorList>
    </citation>
    <scope>NUCLEOTIDE SEQUENCE [LARGE SCALE GENOMIC DNA]</scope>
    <source>
        <strain evidence="3">DF5081</strain>
    </source>
</reference>
<evidence type="ECO:0000313" key="2">
    <source>
        <dbReference type="EnsemblMetazoa" id="CJA32370.1"/>
    </source>
</evidence>
<evidence type="ECO:0000256" key="1">
    <source>
        <dbReference type="SAM" id="Phobius"/>
    </source>
</evidence>
<sequence>MYVNWAHYYIPKCSIVLSYIFNPAFIYLLISDKTSQMGNYRFLLITFAIFNMSCSMCDVFVPMCVHDHQYMFMVYISDGYFASKSMAGQWAIAIRCGFISCTYGILNVHFVFRYLALRR</sequence>
<reference evidence="2" key="2">
    <citation type="submission" date="2022-06" db="UniProtKB">
        <authorList>
            <consortium name="EnsemblMetazoa"/>
        </authorList>
    </citation>
    <scope>IDENTIFICATION</scope>
    <source>
        <strain evidence="2">DF5081</strain>
    </source>
</reference>
<protein>
    <submittedName>
        <fullName evidence="2">Uncharacterized protein</fullName>
    </submittedName>
</protein>
<feature type="transmembrane region" description="Helical" evidence="1">
    <location>
        <begin position="42"/>
        <end position="63"/>
    </location>
</feature>
<keyword evidence="3" id="KW-1185">Reference proteome</keyword>
<keyword evidence="1" id="KW-0812">Transmembrane</keyword>
<dbReference type="EnsemblMetazoa" id="CJA32370.1">
    <property type="protein sequence ID" value="CJA32370.1"/>
    <property type="gene ID" value="WBGene00208217"/>
</dbReference>
<dbReference type="PANTHER" id="PTHR45907:SF19">
    <property type="entry name" value="SERPENTINE RECEPTOR, CLASS J"/>
    <property type="match status" value="1"/>
</dbReference>
<dbReference type="Pfam" id="PF10319">
    <property type="entry name" value="7TM_GPCR_Srj"/>
    <property type="match status" value="1"/>
</dbReference>
<proteinExistence type="predicted"/>
<organism evidence="2 3">
    <name type="scientific">Caenorhabditis japonica</name>
    <dbReference type="NCBI Taxonomy" id="281687"/>
    <lineage>
        <taxon>Eukaryota</taxon>
        <taxon>Metazoa</taxon>
        <taxon>Ecdysozoa</taxon>
        <taxon>Nematoda</taxon>
        <taxon>Chromadorea</taxon>
        <taxon>Rhabditida</taxon>
        <taxon>Rhabditina</taxon>
        <taxon>Rhabditomorpha</taxon>
        <taxon>Rhabditoidea</taxon>
        <taxon>Rhabditidae</taxon>
        <taxon>Peloderinae</taxon>
        <taxon>Caenorhabditis</taxon>
    </lineage>
</organism>
<accession>A0A8R1EBI5</accession>
<dbReference type="Proteomes" id="UP000005237">
    <property type="component" value="Unassembled WGS sequence"/>
</dbReference>
<evidence type="ECO:0000313" key="3">
    <source>
        <dbReference type="Proteomes" id="UP000005237"/>
    </source>
</evidence>
<dbReference type="InterPro" id="IPR019423">
    <property type="entry name" value="7TM_GPCR_serpentine_rcpt_Srj"/>
</dbReference>
<feature type="transmembrane region" description="Helical" evidence="1">
    <location>
        <begin position="90"/>
        <end position="112"/>
    </location>
</feature>
<keyword evidence="1" id="KW-0472">Membrane</keyword>
<keyword evidence="1" id="KW-1133">Transmembrane helix</keyword>
<dbReference type="AlphaFoldDB" id="A0A8R1EBI5"/>
<dbReference type="PANTHER" id="PTHR45907">
    <property type="entry name" value="SERPENTINE RECEPTOR, CLASS J"/>
    <property type="match status" value="1"/>
</dbReference>